<reference evidence="2 3" key="1">
    <citation type="submission" date="2014-04" db="EMBL/GenBank/DDBJ databases">
        <authorList>
            <consortium name="DOE Joint Genome Institute"/>
            <person name="Kuo A."/>
            <person name="Martino E."/>
            <person name="Perotto S."/>
            <person name="Kohler A."/>
            <person name="Nagy L.G."/>
            <person name="Floudas D."/>
            <person name="Copeland A."/>
            <person name="Barry K.W."/>
            <person name="Cichocki N."/>
            <person name="Veneault-Fourrey C."/>
            <person name="LaButti K."/>
            <person name="Lindquist E.A."/>
            <person name="Lipzen A."/>
            <person name="Lundell T."/>
            <person name="Morin E."/>
            <person name="Murat C."/>
            <person name="Sun H."/>
            <person name="Tunlid A."/>
            <person name="Henrissat B."/>
            <person name="Grigoriev I.V."/>
            <person name="Hibbett D.S."/>
            <person name="Martin F."/>
            <person name="Nordberg H.P."/>
            <person name="Cantor M.N."/>
            <person name="Hua S.X."/>
        </authorList>
    </citation>
    <scope>NUCLEOTIDE SEQUENCE [LARGE SCALE GENOMIC DNA]</scope>
    <source>
        <strain evidence="2 3">Zn</strain>
    </source>
</reference>
<evidence type="ECO:0000313" key="2">
    <source>
        <dbReference type="EMBL" id="KIN05443.1"/>
    </source>
</evidence>
<dbReference type="OrthoDB" id="3438911at2759"/>
<feature type="region of interest" description="Disordered" evidence="1">
    <location>
        <begin position="77"/>
        <end position="119"/>
    </location>
</feature>
<dbReference type="AlphaFoldDB" id="A0A0C3DTP1"/>
<dbReference type="EMBL" id="KN832872">
    <property type="protein sequence ID" value="KIN05443.1"/>
    <property type="molecule type" value="Genomic_DNA"/>
</dbReference>
<dbReference type="STRING" id="913774.A0A0C3DTP1"/>
<reference evidence="3" key="2">
    <citation type="submission" date="2015-01" db="EMBL/GenBank/DDBJ databases">
        <title>Evolutionary Origins and Diversification of the Mycorrhizal Mutualists.</title>
        <authorList>
            <consortium name="DOE Joint Genome Institute"/>
            <consortium name="Mycorrhizal Genomics Consortium"/>
            <person name="Kohler A."/>
            <person name="Kuo A."/>
            <person name="Nagy L.G."/>
            <person name="Floudas D."/>
            <person name="Copeland A."/>
            <person name="Barry K.W."/>
            <person name="Cichocki N."/>
            <person name="Veneault-Fourrey C."/>
            <person name="LaButti K."/>
            <person name="Lindquist E.A."/>
            <person name="Lipzen A."/>
            <person name="Lundell T."/>
            <person name="Morin E."/>
            <person name="Murat C."/>
            <person name="Riley R."/>
            <person name="Ohm R."/>
            <person name="Sun H."/>
            <person name="Tunlid A."/>
            <person name="Henrissat B."/>
            <person name="Grigoriev I.V."/>
            <person name="Hibbett D.S."/>
            <person name="Martin F."/>
        </authorList>
    </citation>
    <scope>NUCLEOTIDE SEQUENCE [LARGE SCALE GENOMIC DNA]</scope>
    <source>
        <strain evidence="3">Zn</strain>
    </source>
</reference>
<dbReference type="HOGENOM" id="CLU_2062162_0_0_1"/>
<name>A0A0C3DTP1_OIDMZ</name>
<feature type="compositionally biased region" description="Acidic residues" evidence="1">
    <location>
        <begin position="91"/>
        <end position="110"/>
    </location>
</feature>
<dbReference type="InParanoid" id="A0A0C3DTP1"/>
<protein>
    <submittedName>
        <fullName evidence="2">Uncharacterized protein</fullName>
    </submittedName>
</protein>
<keyword evidence="3" id="KW-1185">Reference proteome</keyword>
<sequence length="119" mass="13120">MIDGDLPPKVETPSIPSEFDIFNQVFVNSSLPDISTLHQANQLLLLTVQSYTVVLSLRTTRKSAGVLAAEKVIKERQAKNGKKKGKKMLDEAETDKDDDEEARDESESGAEDCIVVDVE</sequence>
<evidence type="ECO:0000313" key="3">
    <source>
        <dbReference type="Proteomes" id="UP000054321"/>
    </source>
</evidence>
<accession>A0A0C3DTP1</accession>
<evidence type="ECO:0000256" key="1">
    <source>
        <dbReference type="SAM" id="MobiDB-lite"/>
    </source>
</evidence>
<proteinExistence type="predicted"/>
<gene>
    <name evidence="2" type="ORF">OIDMADRAFT_25999</name>
</gene>
<organism evidence="2 3">
    <name type="scientific">Oidiodendron maius (strain Zn)</name>
    <dbReference type="NCBI Taxonomy" id="913774"/>
    <lineage>
        <taxon>Eukaryota</taxon>
        <taxon>Fungi</taxon>
        <taxon>Dikarya</taxon>
        <taxon>Ascomycota</taxon>
        <taxon>Pezizomycotina</taxon>
        <taxon>Leotiomycetes</taxon>
        <taxon>Leotiomycetes incertae sedis</taxon>
        <taxon>Myxotrichaceae</taxon>
        <taxon>Oidiodendron</taxon>
    </lineage>
</organism>
<dbReference type="Proteomes" id="UP000054321">
    <property type="component" value="Unassembled WGS sequence"/>
</dbReference>